<dbReference type="KEGG" id="eex:EZJ17_09630"/>
<protein>
    <submittedName>
        <fullName evidence="2">Photosystem I reaction center subunit PsaK</fullName>
    </submittedName>
</protein>
<proteinExistence type="predicted"/>
<evidence type="ECO:0000313" key="2">
    <source>
        <dbReference type="EMBL" id="QED92835.1"/>
    </source>
</evidence>
<keyword evidence="1" id="KW-1133">Transmembrane helix</keyword>
<keyword evidence="3" id="KW-1185">Reference proteome</keyword>
<accession>A0AAX1FA27</accession>
<keyword evidence="1" id="KW-0812">Transmembrane</keyword>
<reference evidence="3" key="1">
    <citation type="journal article" date="2019" name="J. Anim. Genet.">
        <title>Description and whole genome sequencing of Eikenella exigua sp. nov., isolated from brain abscess and blood.</title>
        <authorList>
            <person name="Stormo K.A."/>
            <person name="Nygaard R.M."/>
            <person name="Bruvold T.S."/>
            <person name="Dimmen G."/>
            <person name="Lindemann P.C."/>
            <person name="Jordal S."/>
            <person name="Kommedal O."/>
        </authorList>
    </citation>
    <scope>NUCLEOTIDE SEQUENCE [LARGE SCALE GENOMIC DNA]</scope>
    <source>
        <strain evidence="3">PXX</strain>
    </source>
</reference>
<dbReference type="AlphaFoldDB" id="A0AAX1FA27"/>
<dbReference type="Proteomes" id="UP000326695">
    <property type="component" value="Chromosome"/>
</dbReference>
<dbReference type="EMBL" id="CP038018">
    <property type="protein sequence ID" value="QED92835.1"/>
    <property type="molecule type" value="Genomic_DNA"/>
</dbReference>
<evidence type="ECO:0000313" key="3">
    <source>
        <dbReference type="Proteomes" id="UP000326695"/>
    </source>
</evidence>
<gene>
    <name evidence="2" type="ORF">EZJ17_09630</name>
</gene>
<feature type="transmembrane region" description="Helical" evidence="1">
    <location>
        <begin position="29"/>
        <end position="54"/>
    </location>
</feature>
<name>A0AAX1FA27_9NEIS</name>
<keyword evidence="1" id="KW-0472">Membrane</keyword>
<evidence type="ECO:0000256" key="1">
    <source>
        <dbReference type="SAM" id="Phobius"/>
    </source>
</evidence>
<sequence>MNDKRFTFKMLGVFLMEAMNVSPKEVRKTFWHVVGGLILLILAFRLPEILAVLLR</sequence>
<organism evidence="2 3">
    <name type="scientific">Eikenella exigua</name>
    <dbReference type="NCBI Taxonomy" id="2528037"/>
    <lineage>
        <taxon>Bacteria</taxon>
        <taxon>Pseudomonadati</taxon>
        <taxon>Pseudomonadota</taxon>
        <taxon>Betaproteobacteria</taxon>
        <taxon>Neisseriales</taxon>
        <taxon>Neisseriaceae</taxon>
        <taxon>Eikenella</taxon>
    </lineage>
</organism>